<dbReference type="SUPFAM" id="SSF52467">
    <property type="entry name" value="DHS-like NAD/FAD-binding domain"/>
    <property type="match status" value="1"/>
</dbReference>
<keyword evidence="8" id="KW-0378">Hydrolase</keyword>
<dbReference type="GO" id="GO:0070403">
    <property type="term" value="F:NAD+ binding"/>
    <property type="evidence" value="ECO:0007669"/>
    <property type="project" value="UniProtKB-UniRule"/>
</dbReference>
<keyword evidence="2 5" id="KW-0805">Transcription regulation</keyword>
<dbReference type="AlphaFoldDB" id="A0A0S1X9D4"/>
<feature type="binding site" evidence="5 6">
    <location>
        <position position="175"/>
    </location>
    <ligand>
        <name>Zn(2+)</name>
        <dbReference type="ChEBI" id="CHEBI:29105"/>
    </ligand>
</feature>
<dbReference type="STRING" id="55802.TBCH5v1_0390"/>
<comment type="cofactor">
    <cofactor evidence="5">
        <name>Zn(2+)</name>
        <dbReference type="ChEBI" id="CHEBI:29105"/>
    </cofactor>
    <text evidence="5">Binds 1 zinc ion per subunit.</text>
</comment>
<dbReference type="EMBL" id="CP013050">
    <property type="protein sequence ID" value="ALM74363.1"/>
    <property type="molecule type" value="Genomic_DNA"/>
</dbReference>
<keyword evidence="5 6" id="KW-0479">Metal-binding</keyword>
<feature type="binding site" evidence="5">
    <location>
        <position position="88"/>
    </location>
    <ligand>
        <name>substrate</name>
    </ligand>
</feature>
<dbReference type="PANTHER" id="PTHR11085">
    <property type="entry name" value="NAD-DEPENDENT PROTEIN DEACYLASE SIRTUIN-5, MITOCHONDRIAL-RELATED"/>
    <property type="match status" value="1"/>
</dbReference>
<feature type="binding site" evidence="5">
    <location>
        <begin position="238"/>
        <end position="240"/>
    </location>
    <ligand>
        <name>NAD(+)</name>
        <dbReference type="ChEBI" id="CHEBI:57540"/>
    </ligand>
</feature>
<evidence type="ECO:0000256" key="3">
    <source>
        <dbReference type="ARBA" id="ARBA00023027"/>
    </source>
</evidence>
<evidence type="ECO:0000313" key="9">
    <source>
        <dbReference type="Proteomes" id="UP000066042"/>
    </source>
</evidence>
<dbReference type="InterPro" id="IPR026590">
    <property type="entry name" value="Ssirtuin_cat_dom"/>
</dbReference>
<dbReference type="InterPro" id="IPR027546">
    <property type="entry name" value="Sirtuin_class_III"/>
</dbReference>
<dbReference type="InterPro" id="IPR003000">
    <property type="entry name" value="Sirtuin"/>
</dbReference>
<gene>
    <name evidence="5 8" type="primary">cobB</name>
    <name evidence="8" type="ORF">TBCH5v1_0390</name>
</gene>
<dbReference type="Gene3D" id="3.40.50.1220">
    <property type="entry name" value="TPP-binding domain"/>
    <property type="match status" value="1"/>
</dbReference>
<comment type="function">
    <text evidence="5">NAD-dependent lysine deacetylase and desuccinylase that specifically removes acetyl and succinyl groups on target proteins. Modulates the activities of several proteins which are inactive in their acylated form. Deacetylates the N-terminal lysine residue of Alba, the major archaeal chromatin protein and that, in turn, increases Alba's DNA binding affinity, thereby repressing transcription.</text>
</comment>
<feature type="binding site" evidence="5 6">
    <location>
        <position position="148"/>
    </location>
    <ligand>
        <name>Zn(2+)</name>
        <dbReference type="ChEBI" id="CHEBI:29105"/>
    </ligand>
</feature>
<evidence type="ECO:0000259" key="7">
    <source>
        <dbReference type="PROSITE" id="PS50305"/>
    </source>
</evidence>
<comment type="subcellular location">
    <subcellularLocation>
        <location evidence="5">Cytoplasm</location>
    </subcellularLocation>
</comment>
<keyword evidence="1 5" id="KW-0808">Transferase</keyword>
<keyword evidence="3 5" id="KW-0520">NAD</keyword>
<feature type="binding site" evidence="5">
    <location>
        <begin position="119"/>
        <end position="122"/>
    </location>
    <ligand>
        <name>NAD(+)</name>
        <dbReference type="ChEBI" id="CHEBI:57540"/>
    </ligand>
</feature>
<dbReference type="NCBIfam" id="NF001753">
    <property type="entry name" value="PRK00481.1-3"/>
    <property type="match status" value="1"/>
</dbReference>
<organism evidence="8 9">
    <name type="scientific">Thermococcus barophilus</name>
    <dbReference type="NCBI Taxonomy" id="55802"/>
    <lineage>
        <taxon>Archaea</taxon>
        <taxon>Methanobacteriati</taxon>
        <taxon>Methanobacteriota</taxon>
        <taxon>Thermococci</taxon>
        <taxon>Thermococcales</taxon>
        <taxon>Thermococcaceae</taxon>
        <taxon>Thermococcus</taxon>
    </lineage>
</organism>
<evidence type="ECO:0000256" key="1">
    <source>
        <dbReference type="ARBA" id="ARBA00022679"/>
    </source>
</evidence>
<feature type="binding site" evidence="5">
    <location>
        <position position="85"/>
    </location>
    <ligand>
        <name>substrate</name>
    </ligand>
</feature>
<accession>A0A0S1X9D4</accession>
<dbReference type="EC" id="2.3.1.286" evidence="5"/>
<dbReference type="InterPro" id="IPR026591">
    <property type="entry name" value="Sirtuin_cat_small_dom_sf"/>
</dbReference>
<keyword evidence="5" id="KW-0963">Cytoplasm</keyword>
<feature type="binding site" evidence="5">
    <location>
        <begin position="41"/>
        <end position="60"/>
    </location>
    <ligand>
        <name>NAD(+)</name>
        <dbReference type="ChEBI" id="CHEBI:57540"/>
    </ligand>
</feature>
<evidence type="ECO:0000256" key="2">
    <source>
        <dbReference type="ARBA" id="ARBA00023015"/>
    </source>
</evidence>
<keyword evidence="4 5" id="KW-0804">Transcription</keyword>
<dbReference type="CDD" id="cd01412">
    <property type="entry name" value="SIRT5_Af1_CobB"/>
    <property type="match status" value="1"/>
</dbReference>
<feature type="binding site" evidence="5">
    <location>
        <begin position="212"/>
        <end position="214"/>
    </location>
    <ligand>
        <name>NAD(+)</name>
        <dbReference type="ChEBI" id="CHEBI:57540"/>
    </ligand>
</feature>
<feature type="binding site" evidence="5">
    <location>
        <position position="256"/>
    </location>
    <ligand>
        <name>NAD(+)</name>
        <dbReference type="ChEBI" id="CHEBI:57540"/>
    </ligand>
</feature>
<dbReference type="Pfam" id="PF02146">
    <property type="entry name" value="SIR2"/>
    <property type="match status" value="1"/>
</dbReference>
<dbReference type="PANTHER" id="PTHR11085:SF10">
    <property type="entry name" value="NAD-DEPENDENT PROTEIN DEACYLASE SIRTUIN-5, MITOCHONDRIAL-RELATED"/>
    <property type="match status" value="1"/>
</dbReference>
<evidence type="ECO:0000313" key="8">
    <source>
        <dbReference type="EMBL" id="ALM74363.1"/>
    </source>
</evidence>
<sequence>MMDITYVKILKPKIRKILGNGMIEEAAKIIARSRFLIAFTGAGISAESGIPTFRGRNGLWKRHRPEELATPEAFARNPKLVWEFYRWRMKIISKAKPNKAHLALAELERMGILKAVITQNVDDLHREAGNKNIIELHGSIFRVKCIRCDYRENLKESGRLEKFLEDEDLPKCPKCGSLLRPDVVWFGEALPESALSKALSLARRADVCLVIGTSGQVFPAAYIPYIVKDNGGYVIEINPSQSGITPIADIFIRGKAGEVMDELLKKVEELRG</sequence>
<dbReference type="InterPro" id="IPR029035">
    <property type="entry name" value="DHS-like_NAD/FAD-binding_dom"/>
</dbReference>
<evidence type="ECO:0000256" key="5">
    <source>
        <dbReference type="HAMAP-Rule" id="MF_01121"/>
    </source>
</evidence>
<comment type="domain">
    <text evidence="5">2 residues (Tyr-85 and Arg-88) present in a large hydrophobic pocket are probably involved in substrate specificity. They are important for desuccinylation activity, but dispensable for deacetylation activity.</text>
</comment>
<keyword evidence="5 6" id="KW-0862">Zinc</keyword>
<comment type="catalytic activity">
    <reaction evidence="5">
        <text>N(6)-succinyl-L-lysyl-[protein] + NAD(+) + H2O = 2''-O-succinyl-ADP-D-ribose + nicotinamide + L-lysyl-[protein]</text>
        <dbReference type="Rhea" id="RHEA:47668"/>
        <dbReference type="Rhea" id="RHEA-COMP:9752"/>
        <dbReference type="Rhea" id="RHEA-COMP:11877"/>
        <dbReference type="ChEBI" id="CHEBI:15377"/>
        <dbReference type="ChEBI" id="CHEBI:17154"/>
        <dbReference type="ChEBI" id="CHEBI:29969"/>
        <dbReference type="ChEBI" id="CHEBI:57540"/>
        <dbReference type="ChEBI" id="CHEBI:87830"/>
        <dbReference type="ChEBI" id="CHEBI:87832"/>
    </reaction>
</comment>
<dbReference type="GO" id="GO:0005737">
    <property type="term" value="C:cytoplasm"/>
    <property type="evidence" value="ECO:0007669"/>
    <property type="project" value="UniProtKB-SubCell"/>
</dbReference>
<feature type="active site" description="Proton acceptor" evidence="5 6">
    <location>
        <position position="137"/>
    </location>
</feature>
<dbReference type="GO" id="GO:0017136">
    <property type="term" value="F:histone deacetylase activity, NAD-dependent"/>
    <property type="evidence" value="ECO:0007669"/>
    <property type="project" value="TreeGrafter"/>
</dbReference>
<dbReference type="PROSITE" id="PS50305">
    <property type="entry name" value="SIRTUIN"/>
    <property type="match status" value="1"/>
</dbReference>
<dbReference type="PATRIC" id="fig|55802.8.peg.383"/>
<dbReference type="HAMAP" id="MF_01121">
    <property type="entry name" value="Sirtuin_ClassIII"/>
    <property type="match status" value="1"/>
</dbReference>
<feature type="domain" description="Deacetylase sirtuin-type" evidence="7">
    <location>
        <begin position="16"/>
        <end position="272"/>
    </location>
</feature>
<dbReference type="GO" id="GO:0036055">
    <property type="term" value="F:protein-succinyllysine desuccinylase activity"/>
    <property type="evidence" value="ECO:0007669"/>
    <property type="project" value="UniProtKB-UniRule"/>
</dbReference>
<name>A0A0S1X9D4_THEBA</name>
<proteinExistence type="inferred from homology"/>
<dbReference type="InterPro" id="IPR050134">
    <property type="entry name" value="NAD-dep_sirtuin_deacylases"/>
</dbReference>
<dbReference type="NCBIfam" id="NF040867">
    <property type="entry name" value="prot_deacyl_CobB"/>
    <property type="match status" value="1"/>
</dbReference>
<protein>
    <recommendedName>
        <fullName evidence="5">NAD-dependent protein deacylase</fullName>
        <ecNumber evidence="5">2.3.1.286</ecNumber>
    </recommendedName>
    <alternativeName>
        <fullName evidence="5">Regulatory protein SIR2 homolog</fullName>
    </alternativeName>
</protein>
<dbReference type="Proteomes" id="UP000066042">
    <property type="component" value="Chromosome"/>
</dbReference>
<evidence type="ECO:0000256" key="6">
    <source>
        <dbReference type="PROSITE-ProRule" id="PRU00236"/>
    </source>
</evidence>
<reference evidence="8 9" key="1">
    <citation type="journal article" date="2016" name="Genome Announc.">
        <title>Complete genome sequence of the hyperthermophilic and piezophilic archaeon Thermococcus barophilus Ch5, capable of growth at the expense of hydrogenogenesis from carbon monoxide and formate.</title>
        <authorList>
            <person name="Oger P."/>
            <person name="Sokolova T.G."/>
            <person name="Kozhevnikova D.A."/>
            <person name="Taranov E.A."/>
            <person name="Vannier P."/>
            <person name="Lee H.S."/>
            <person name="Kwon K.K."/>
            <person name="Kang S.G."/>
            <person name="Lee J.H."/>
            <person name="Bonch-Osmolovskaya E.A."/>
            <person name="Lebedinsky A.V."/>
        </authorList>
    </citation>
    <scope>NUCLEOTIDE SEQUENCE [LARGE SCALE GENOMIC DNA]</scope>
    <source>
        <strain evidence="9">Ch5</strain>
    </source>
</reference>
<evidence type="ECO:0000256" key="4">
    <source>
        <dbReference type="ARBA" id="ARBA00023163"/>
    </source>
</evidence>
<dbReference type="GO" id="GO:0008270">
    <property type="term" value="F:zinc ion binding"/>
    <property type="evidence" value="ECO:0007669"/>
    <property type="project" value="UniProtKB-UniRule"/>
</dbReference>
<comment type="similarity">
    <text evidence="5">Belongs to the sirtuin family. Class III subfamily.</text>
</comment>
<comment type="catalytic activity">
    <reaction evidence="5">
        <text>N(6)-acetyl-L-lysyl-[protein] + NAD(+) + H2O = 2''-O-acetyl-ADP-D-ribose + nicotinamide + L-lysyl-[protein]</text>
        <dbReference type="Rhea" id="RHEA:43636"/>
        <dbReference type="Rhea" id="RHEA-COMP:9752"/>
        <dbReference type="Rhea" id="RHEA-COMP:10731"/>
        <dbReference type="ChEBI" id="CHEBI:15377"/>
        <dbReference type="ChEBI" id="CHEBI:17154"/>
        <dbReference type="ChEBI" id="CHEBI:29969"/>
        <dbReference type="ChEBI" id="CHEBI:57540"/>
        <dbReference type="ChEBI" id="CHEBI:61930"/>
        <dbReference type="ChEBI" id="CHEBI:83767"/>
        <dbReference type="EC" id="2.3.1.286"/>
    </reaction>
</comment>
<feature type="binding site" evidence="5 6">
    <location>
        <position position="172"/>
    </location>
    <ligand>
        <name>Zn(2+)</name>
        <dbReference type="ChEBI" id="CHEBI:29105"/>
    </ligand>
</feature>
<feature type="binding site" evidence="5 6">
    <location>
        <position position="145"/>
    </location>
    <ligand>
        <name>Zn(2+)</name>
        <dbReference type="ChEBI" id="CHEBI:29105"/>
    </ligand>
</feature>
<dbReference type="GO" id="GO:0036054">
    <property type="term" value="F:protein-malonyllysine demalonylase activity"/>
    <property type="evidence" value="ECO:0007669"/>
    <property type="project" value="InterPro"/>
</dbReference>
<dbReference type="Gene3D" id="3.30.1600.10">
    <property type="entry name" value="SIR2/SIRT2 'Small Domain"/>
    <property type="match status" value="1"/>
</dbReference>